<dbReference type="InterPro" id="IPR002654">
    <property type="entry name" value="Glyco_trans_25"/>
</dbReference>
<keyword evidence="1" id="KW-1133">Transmembrane helix</keyword>
<feature type="transmembrane region" description="Helical" evidence="1">
    <location>
        <begin position="7"/>
        <end position="28"/>
    </location>
</feature>
<organism evidence="3">
    <name type="scientific">viral metagenome</name>
    <dbReference type="NCBI Taxonomy" id="1070528"/>
    <lineage>
        <taxon>unclassified sequences</taxon>
        <taxon>metagenomes</taxon>
        <taxon>organismal metagenomes</taxon>
    </lineage>
</organism>
<evidence type="ECO:0000313" key="3">
    <source>
        <dbReference type="EMBL" id="QHU12491.1"/>
    </source>
</evidence>
<keyword evidence="1" id="KW-0812">Transmembrane</keyword>
<proteinExistence type="predicted"/>
<evidence type="ECO:0000256" key="1">
    <source>
        <dbReference type="SAM" id="Phobius"/>
    </source>
</evidence>
<feature type="domain" description="Glycosyl transferase family 25" evidence="2">
    <location>
        <begin position="38"/>
        <end position="222"/>
    </location>
</feature>
<name>A0A6C0K5R0_9ZZZZ</name>
<sequence>MISKRILTIYSPIIIIGILLILLIYYIFSGTVRPSIDDIWVINLEKDKDKLQHIMKQQYRFPVNINRWVGTYGKDEDRINADKDGVHFMFSRSDNADENNRSNNILSKPGEIGCWLSHKRLLRHLYKMIVPPNYGHLILEDDAVVQTDFSEKWDKIRKSIPTDWDIVYLGINKMVGDRLNEHVFRWRNDQSSGNWGCHGYLVRHRSLKHILEKIRFMTAPIDVQFYNMLGDLHIYIVDPPLITVNADLESSIDKQQKRVV</sequence>
<dbReference type="AlphaFoldDB" id="A0A6C0K5R0"/>
<dbReference type="Pfam" id="PF01755">
    <property type="entry name" value="Glyco_transf_25"/>
    <property type="match status" value="1"/>
</dbReference>
<protein>
    <recommendedName>
        <fullName evidence="2">Glycosyl transferase family 25 domain-containing protein</fullName>
    </recommendedName>
</protein>
<reference evidence="3" key="1">
    <citation type="journal article" date="2020" name="Nature">
        <title>Giant virus diversity and host interactions through global metagenomics.</title>
        <authorList>
            <person name="Schulz F."/>
            <person name="Roux S."/>
            <person name="Paez-Espino D."/>
            <person name="Jungbluth S."/>
            <person name="Walsh D.A."/>
            <person name="Denef V.J."/>
            <person name="McMahon K.D."/>
            <person name="Konstantinidis K.T."/>
            <person name="Eloe-Fadrosh E.A."/>
            <person name="Kyrpides N.C."/>
            <person name="Woyke T."/>
        </authorList>
    </citation>
    <scope>NUCLEOTIDE SEQUENCE</scope>
    <source>
        <strain evidence="3">GVMAG-S-1101171-110</strain>
    </source>
</reference>
<keyword evidence="1" id="KW-0472">Membrane</keyword>
<dbReference type="EMBL" id="MN740800">
    <property type="protein sequence ID" value="QHU12491.1"/>
    <property type="molecule type" value="Genomic_DNA"/>
</dbReference>
<evidence type="ECO:0000259" key="2">
    <source>
        <dbReference type="Pfam" id="PF01755"/>
    </source>
</evidence>
<accession>A0A6C0K5R0</accession>